<protein>
    <submittedName>
        <fullName evidence="8">Fatty-acid peroxygenase</fullName>
    </submittedName>
</protein>
<dbReference type="GO" id="GO:0016125">
    <property type="term" value="P:sterol metabolic process"/>
    <property type="evidence" value="ECO:0007669"/>
    <property type="project" value="TreeGrafter"/>
</dbReference>
<dbReference type="Pfam" id="PF00067">
    <property type="entry name" value="p450"/>
    <property type="match status" value="1"/>
</dbReference>
<sequence>MLHGDSSLMFLLEGYMFGHRRFERFDTEAFRTRLMGRSATLLRGLDAARFFYEGARFTRQGAMPRSVLHSLQDEGSVQTRTGAPHTARKTIFTRILDAGGEDALAHAFADEWDRAQALWVQHDELALMPAVEQVLTDAALRWLGISEPPRRRRELAREAAAMIDGAGSFGPRNWRGRMLRQATERWARDVVRAQRTRRSDDSSPLAILCSELRDDEVAATELLNLLRPTVAVARFIAFAALALHQHPLWRQRARDDDTAASMVAQEVRRAAPFFPAIGGRATASTEWRGIRFGAGDWVIVDLFATNRHPREWENAWEFDPSRFTHESPERVVAQGAGPIALTHRCPGEPVTGDLLAVAIGRLARSDWRVLPQNLDVDLSRLPARAGSDGMLVRFRS</sequence>
<comment type="similarity">
    <text evidence="2">Belongs to the cytochrome P450 family.</text>
</comment>
<keyword evidence="9" id="KW-1185">Reference proteome</keyword>
<evidence type="ECO:0000256" key="1">
    <source>
        <dbReference type="ARBA" id="ARBA00001971"/>
    </source>
</evidence>
<dbReference type="SUPFAM" id="SSF48264">
    <property type="entry name" value="Cytochrome P450"/>
    <property type="match status" value="1"/>
</dbReference>
<evidence type="ECO:0000256" key="3">
    <source>
        <dbReference type="ARBA" id="ARBA00022617"/>
    </source>
</evidence>
<keyword evidence="7" id="KW-0503">Monooxygenase</keyword>
<comment type="caution">
    <text evidence="8">The sequence shown here is derived from an EMBL/GenBank/DDBJ whole genome shotgun (WGS) entry which is preliminary data.</text>
</comment>
<dbReference type="GO" id="GO:0004497">
    <property type="term" value="F:monooxygenase activity"/>
    <property type="evidence" value="ECO:0007669"/>
    <property type="project" value="UniProtKB-KW"/>
</dbReference>
<keyword evidence="5" id="KW-0560">Oxidoreductase</keyword>
<keyword evidence="3" id="KW-0349">Heme</keyword>
<dbReference type="EMBL" id="PDJE01000001">
    <property type="protein sequence ID" value="PFG29456.1"/>
    <property type="molecule type" value="Genomic_DNA"/>
</dbReference>
<name>A0A2A9DSX7_9MICO</name>
<dbReference type="GO" id="GO:0020037">
    <property type="term" value="F:heme binding"/>
    <property type="evidence" value="ECO:0007669"/>
    <property type="project" value="InterPro"/>
</dbReference>
<dbReference type="InterPro" id="IPR036396">
    <property type="entry name" value="Cyt_P450_sf"/>
</dbReference>
<evidence type="ECO:0000256" key="6">
    <source>
        <dbReference type="ARBA" id="ARBA00023004"/>
    </source>
</evidence>
<dbReference type="PANTHER" id="PTHR24286:SF24">
    <property type="entry name" value="LANOSTEROL 14-ALPHA DEMETHYLASE"/>
    <property type="match status" value="1"/>
</dbReference>
<evidence type="ECO:0000256" key="7">
    <source>
        <dbReference type="ARBA" id="ARBA00023033"/>
    </source>
</evidence>
<organism evidence="8 9">
    <name type="scientific">Paramicrobacterium agarici</name>
    <dbReference type="NCBI Taxonomy" id="630514"/>
    <lineage>
        <taxon>Bacteria</taxon>
        <taxon>Bacillati</taxon>
        <taxon>Actinomycetota</taxon>
        <taxon>Actinomycetes</taxon>
        <taxon>Micrococcales</taxon>
        <taxon>Microbacteriaceae</taxon>
        <taxon>Paramicrobacterium</taxon>
    </lineage>
</organism>
<dbReference type="PANTHER" id="PTHR24286">
    <property type="entry name" value="CYTOCHROME P450 26"/>
    <property type="match status" value="1"/>
</dbReference>
<comment type="cofactor">
    <cofactor evidence="1">
        <name>heme</name>
        <dbReference type="ChEBI" id="CHEBI:30413"/>
    </cofactor>
</comment>
<evidence type="ECO:0000256" key="4">
    <source>
        <dbReference type="ARBA" id="ARBA00022723"/>
    </source>
</evidence>
<dbReference type="InterPro" id="IPR001128">
    <property type="entry name" value="Cyt_P450"/>
</dbReference>
<evidence type="ECO:0000313" key="9">
    <source>
        <dbReference type="Proteomes" id="UP000221369"/>
    </source>
</evidence>
<keyword evidence="4" id="KW-0479">Metal-binding</keyword>
<evidence type="ECO:0000256" key="5">
    <source>
        <dbReference type="ARBA" id="ARBA00023002"/>
    </source>
</evidence>
<dbReference type="GO" id="GO:0005506">
    <property type="term" value="F:iron ion binding"/>
    <property type="evidence" value="ECO:0007669"/>
    <property type="project" value="InterPro"/>
</dbReference>
<dbReference type="Proteomes" id="UP000221369">
    <property type="component" value="Unassembled WGS sequence"/>
</dbReference>
<evidence type="ECO:0000256" key="2">
    <source>
        <dbReference type="ARBA" id="ARBA00010617"/>
    </source>
</evidence>
<reference evidence="8 9" key="1">
    <citation type="submission" date="2017-10" db="EMBL/GenBank/DDBJ databases">
        <title>Sequencing the genomes of 1000 actinobacteria strains.</title>
        <authorList>
            <person name="Klenk H.-P."/>
        </authorList>
    </citation>
    <scope>NUCLEOTIDE SEQUENCE [LARGE SCALE GENOMIC DNA]</scope>
    <source>
        <strain evidence="8 9">DSM 21798</strain>
    </source>
</reference>
<dbReference type="GO" id="GO:0016705">
    <property type="term" value="F:oxidoreductase activity, acting on paired donors, with incorporation or reduction of molecular oxygen"/>
    <property type="evidence" value="ECO:0007669"/>
    <property type="project" value="InterPro"/>
</dbReference>
<proteinExistence type="inferred from homology"/>
<dbReference type="Gene3D" id="1.10.630.10">
    <property type="entry name" value="Cytochrome P450"/>
    <property type="match status" value="1"/>
</dbReference>
<dbReference type="CDD" id="cd11067">
    <property type="entry name" value="CYP152"/>
    <property type="match status" value="1"/>
</dbReference>
<accession>A0A2A9DSX7</accession>
<keyword evidence="6" id="KW-0408">Iron</keyword>
<evidence type="ECO:0000313" key="8">
    <source>
        <dbReference type="EMBL" id="PFG29456.1"/>
    </source>
</evidence>
<dbReference type="AlphaFoldDB" id="A0A2A9DSX7"/>
<gene>
    <name evidence="8" type="ORF">ATJ78_0362</name>
</gene>